<dbReference type="AlphaFoldDB" id="A0ABD1AKM5"/>
<comment type="caution">
    <text evidence="3">The sequence shown here is derived from an EMBL/GenBank/DDBJ whole genome shotgun (WGS) entry which is preliminary data.</text>
</comment>
<organism evidence="3 4">
    <name type="scientific">Cardamine amara subsp. amara</name>
    <dbReference type="NCBI Taxonomy" id="228776"/>
    <lineage>
        <taxon>Eukaryota</taxon>
        <taxon>Viridiplantae</taxon>
        <taxon>Streptophyta</taxon>
        <taxon>Embryophyta</taxon>
        <taxon>Tracheophyta</taxon>
        <taxon>Spermatophyta</taxon>
        <taxon>Magnoliopsida</taxon>
        <taxon>eudicotyledons</taxon>
        <taxon>Gunneridae</taxon>
        <taxon>Pentapetalae</taxon>
        <taxon>rosids</taxon>
        <taxon>malvids</taxon>
        <taxon>Brassicales</taxon>
        <taxon>Brassicaceae</taxon>
        <taxon>Cardamineae</taxon>
        <taxon>Cardamine</taxon>
    </lineage>
</organism>
<proteinExistence type="predicted"/>
<reference evidence="3 4" key="1">
    <citation type="submission" date="2024-04" db="EMBL/GenBank/DDBJ databases">
        <title>Genome assembly C_amara_ONT_v2.</title>
        <authorList>
            <person name="Yant L."/>
            <person name="Moore C."/>
            <person name="Slenker M."/>
        </authorList>
    </citation>
    <scope>NUCLEOTIDE SEQUENCE [LARGE SCALE GENOMIC DNA]</scope>
    <source>
        <tissue evidence="3">Leaf</tissue>
    </source>
</reference>
<keyword evidence="4" id="KW-1185">Reference proteome</keyword>
<gene>
    <name evidence="3" type="ORF">V5N11_014982</name>
</gene>
<feature type="region of interest" description="Disordered" evidence="2">
    <location>
        <begin position="67"/>
        <end position="104"/>
    </location>
</feature>
<evidence type="ECO:0000256" key="2">
    <source>
        <dbReference type="SAM" id="MobiDB-lite"/>
    </source>
</evidence>
<dbReference type="Proteomes" id="UP001558713">
    <property type="component" value="Unassembled WGS sequence"/>
</dbReference>
<feature type="coiled-coil region" evidence="1">
    <location>
        <begin position="11"/>
        <end position="52"/>
    </location>
</feature>
<protein>
    <submittedName>
        <fullName evidence="3">INCREASED PETAL GROWTH ANISOTROPY 1-like protein 1</fullName>
    </submittedName>
</protein>
<name>A0ABD1AKM5_CARAN</name>
<sequence>MLPNGKDDTDLMRLGKELQASLMRNDKLEKENHELRQEVARLRAQVSNLKAHDNERKSMLWKKLQSSYDGNNTEGSNLKATESVKSNIKVQDVKNQNPKPTVQGQSTAVNRHRHLHHFHQKQHLEKDLCDVLQKL</sequence>
<dbReference type="EMBL" id="JBANAX010000583">
    <property type="protein sequence ID" value="KAL1202035.1"/>
    <property type="molecule type" value="Genomic_DNA"/>
</dbReference>
<evidence type="ECO:0000256" key="1">
    <source>
        <dbReference type="SAM" id="Coils"/>
    </source>
</evidence>
<evidence type="ECO:0000313" key="3">
    <source>
        <dbReference type="EMBL" id="KAL1202035.1"/>
    </source>
</evidence>
<accession>A0ABD1AKM5</accession>
<evidence type="ECO:0000313" key="4">
    <source>
        <dbReference type="Proteomes" id="UP001558713"/>
    </source>
</evidence>
<keyword evidence="1" id="KW-0175">Coiled coil</keyword>